<evidence type="ECO:0000256" key="3">
    <source>
        <dbReference type="ARBA" id="ARBA00022729"/>
    </source>
</evidence>
<keyword evidence="3" id="KW-0732">Signal</keyword>
<dbReference type="InterPro" id="IPR050822">
    <property type="entry name" value="Cerebellin_Synaptic_Org"/>
</dbReference>
<name>A0ABY7EN07_MYAAR</name>
<dbReference type="PRINTS" id="PR00007">
    <property type="entry name" value="COMPLEMNTC1Q"/>
</dbReference>
<sequence>MVAKAAIATGSKNSYSVLNGLFLEMMLECRSLARLGQLNYNMIWLLLSAAVVSLAWALQTYKPRTKYLSNESPYQTGAGAVVGEGVGGSCQDVQEVAFTAALTQHLNLTNAEKVKYDTVFTNAGAGFDSSTGVFNCPTSGIYVFQVYVKAVHPDYGYPTELYGQQDDVYSTFTGYLLAPLINDAPVVGK</sequence>
<protein>
    <recommendedName>
        <fullName evidence="5">C1q domain-containing protein</fullName>
    </recommendedName>
</protein>
<feature type="transmembrane region" description="Helical" evidence="4">
    <location>
        <begin position="40"/>
        <end position="58"/>
    </location>
</feature>
<evidence type="ECO:0000313" key="6">
    <source>
        <dbReference type="EMBL" id="WAR10013.1"/>
    </source>
</evidence>
<dbReference type="SMART" id="SM00110">
    <property type="entry name" value="C1Q"/>
    <property type="match status" value="1"/>
</dbReference>
<keyword evidence="4" id="KW-0472">Membrane</keyword>
<proteinExistence type="predicted"/>
<comment type="subcellular location">
    <subcellularLocation>
        <location evidence="1">Secreted</location>
    </subcellularLocation>
</comment>
<dbReference type="PANTHER" id="PTHR22923">
    <property type="entry name" value="CEREBELLIN-RELATED"/>
    <property type="match status" value="1"/>
</dbReference>
<accession>A0ABY7EN07</accession>
<dbReference type="Pfam" id="PF00386">
    <property type="entry name" value="C1q"/>
    <property type="match status" value="1"/>
</dbReference>
<keyword evidence="4" id="KW-0812">Transmembrane</keyword>
<dbReference type="SUPFAM" id="SSF49842">
    <property type="entry name" value="TNF-like"/>
    <property type="match status" value="1"/>
</dbReference>
<reference evidence="6" key="1">
    <citation type="submission" date="2022-11" db="EMBL/GenBank/DDBJ databases">
        <title>Centuries of genome instability and evolution in soft-shell clam transmissible cancer (bioRxiv).</title>
        <authorList>
            <person name="Hart S.F.M."/>
            <person name="Yonemitsu M.A."/>
            <person name="Giersch R.M."/>
            <person name="Beal B.F."/>
            <person name="Arriagada G."/>
            <person name="Davis B.W."/>
            <person name="Ostrander E.A."/>
            <person name="Goff S.P."/>
            <person name="Metzger M.J."/>
        </authorList>
    </citation>
    <scope>NUCLEOTIDE SEQUENCE</scope>
    <source>
        <strain evidence="6">MELC-2E11</strain>
        <tissue evidence="6">Siphon/mantle</tissue>
    </source>
</reference>
<feature type="domain" description="C1q" evidence="5">
    <location>
        <begin position="89"/>
        <end position="180"/>
    </location>
</feature>
<evidence type="ECO:0000256" key="1">
    <source>
        <dbReference type="ARBA" id="ARBA00004613"/>
    </source>
</evidence>
<dbReference type="InterPro" id="IPR001073">
    <property type="entry name" value="C1q_dom"/>
</dbReference>
<keyword evidence="7" id="KW-1185">Reference proteome</keyword>
<keyword evidence="4" id="KW-1133">Transmembrane helix</keyword>
<dbReference type="InterPro" id="IPR008983">
    <property type="entry name" value="Tumour_necrosis_fac-like_dom"/>
</dbReference>
<evidence type="ECO:0000256" key="2">
    <source>
        <dbReference type="ARBA" id="ARBA00022525"/>
    </source>
</evidence>
<evidence type="ECO:0000259" key="5">
    <source>
        <dbReference type="SMART" id="SM00110"/>
    </source>
</evidence>
<evidence type="ECO:0000256" key="4">
    <source>
        <dbReference type="SAM" id="Phobius"/>
    </source>
</evidence>
<dbReference type="Proteomes" id="UP001164746">
    <property type="component" value="Chromosome 7"/>
</dbReference>
<dbReference type="EMBL" id="CP111018">
    <property type="protein sequence ID" value="WAR10013.1"/>
    <property type="molecule type" value="Genomic_DNA"/>
</dbReference>
<evidence type="ECO:0000313" key="7">
    <source>
        <dbReference type="Proteomes" id="UP001164746"/>
    </source>
</evidence>
<organism evidence="6 7">
    <name type="scientific">Mya arenaria</name>
    <name type="common">Soft-shell clam</name>
    <dbReference type="NCBI Taxonomy" id="6604"/>
    <lineage>
        <taxon>Eukaryota</taxon>
        <taxon>Metazoa</taxon>
        <taxon>Spiralia</taxon>
        <taxon>Lophotrochozoa</taxon>
        <taxon>Mollusca</taxon>
        <taxon>Bivalvia</taxon>
        <taxon>Autobranchia</taxon>
        <taxon>Heteroconchia</taxon>
        <taxon>Euheterodonta</taxon>
        <taxon>Imparidentia</taxon>
        <taxon>Neoheterodontei</taxon>
        <taxon>Myida</taxon>
        <taxon>Myoidea</taxon>
        <taxon>Myidae</taxon>
        <taxon>Mya</taxon>
    </lineage>
</organism>
<dbReference type="Gene3D" id="2.60.120.40">
    <property type="match status" value="1"/>
</dbReference>
<keyword evidence="2" id="KW-0964">Secreted</keyword>
<dbReference type="PANTHER" id="PTHR22923:SF116">
    <property type="entry name" value="C1Q DOMAIN-CONTAINING PROTEIN"/>
    <property type="match status" value="1"/>
</dbReference>
<gene>
    <name evidence="6" type="ORF">MAR_035089</name>
</gene>